<feature type="region of interest" description="Disordered" evidence="1">
    <location>
        <begin position="528"/>
        <end position="558"/>
    </location>
</feature>
<sequence>MDYVLQLLGACTSVDKADRENDASDMQLSAFEFRQYQTSLESSQQRLVERVVNQWVAMLVKGMIMRVNGFEEKTFLDRDLLNLELNGEVYPLDALCRMEMYKESDDNIVNIPWVVELTFDFEEGETILAFAFDRERHRLQFALTLRVLRTRNPSLNLAGEFEVITRDEEGDENGPSLRKLVSSNRYDVQGMGITVVISIGTLKVMHQLRSNNRHVYLEFFSDYPRRDKFLYARSSYNNLPGSVLLTDDSKKNPKDEEKTEEGRKKGEQALCRIDFDLKNVKLKIPKVPFTIHGRLMAKDDFFPTVVASFQLQVTKEEVFDRRNDQPVTKNPDFIEVPLERAWRGEGPSEIAALSVRFLGYVKDDMVRKKQSGQQRNASCRSQDSGSSDSEGAEEGEEEDESDDEEEEENDDEDEEGNANALGSSGTMRSSQTSSGQSCAVMWKSQRFRPKSGPSSVELRMGELDGLSTTQTQTLIWDVSIRIASNQKPPRAAPSPHPRRTGDCMWLTVVGSSMSAADEREGSLEAAAAVPSAAGHADKAEKAVKGREAAKRRAPKTSAQRPKLPIKAFALRPRAGFGGPVAVATRKLIAGIDANAVGPVLSLRTSLPECKGPDLHALLRALEHYEHVHFLSFGCNKALASSQSLGMMLVSVLQRGFIWACDFGELYFHHDVLDCILDGLEGPPPKKLPTSNLAFSFADQGCGVSSEQITRLKTLTRKRRLLDKAVSWGKVDRTHAPWLEIPQVFGLVMRSKNLTKCFWRPYQEAEFWRRAGFHCTGLRMHLQPARGKRVNPSIHRLVTAMHRGNLEPSALQKAFPPGEEGQRRSHALLKACLSRDLPPAPLPRWVVPGCVEAKRPEEALQPVLRHGLLKRRRVEVVIID</sequence>
<comment type="caution">
    <text evidence="2">The sequence shown here is derived from an EMBL/GenBank/DDBJ whole genome shotgun (WGS) entry which is preliminary data.</text>
</comment>
<proteinExistence type="predicted"/>
<name>A0ABP0KGA3_9DINO</name>
<protein>
    <submittedName>
        <fullName evidence="2">Uncharacterized protein</fullName>
    </submittedName>
</protein>
<feature type="compositionally biased region" description="Basic and acidic residues" evidence="1">
    <location>
        <begin position="247"/>
        <end position="265"/>
    </location>
</feature>
<gene>
    <name evidence="2" type="ORF">SCF082_LOCUS17258</name>
</gene>
<dbReference type="Proteomes" id="UP001642464">
    <property type="component" value="Unassembled WGS sequence"/>
</dbReference>
<feature type="compositionally biased region" description="Polar residues" evidence="1">
    <location>
        <begin position="371"/>
        <end position="382"/>
    </location>
</feature>
<evidence type="ECO:0000313" key="2">
    <source>
        <dbReference type="EMBL" id="CAK9025855.1"/>
    </source>
</evidence>
<feature type="compositionally biased region" description="Basic and acidic residues" evidence="1">
    <location>
        <begin position="535"/>
        <end position="550"/>
    </location>
</feature>
<accession>A0ABP0KGA3</accession>
<evidence type="ECO:0000256" key="1">
    <source>
        <dbReference type="SAM" id="MobiDB-lite"/>
    </source>
</evidence>
<feature type="compositionally biased region" description="Acidic residues" evidence="1">
    <location>
        <begin position="390"/>
        <end position="416"/>
    </location>
</feature>
<dbReference type="EMBL" id="CAXAMM010011336">
    <property type="protein sequence ID" value="CAK9025855.1"/>
    <property type="molecule type" value="Genomic_DNA"/>
</dbReference>
<feature type="region of interest" description="Disordered" evidence="1">
    <location>
        <begin position="366"/>
        <end position="438"/>
    </location>
</feature>
<feature type="compositionally biased region" description="Low complexity" evidence="1">
    <location>
        <begin position="417"/>
        <end position="437"/>
    </location>
</feature>
<feature type="region of interest" description="Disordered" evidence="1">
    <location>
        <begin position="242"/>
        <end position="265"/>
    </location>
</feature>
<organism evidence="2 3">
    <name type="scientific">Durusdinium trenchii</name>
    <dbReference type="NCBI Taxonomy" id="1381693"/>
    <lineage>
        <taxon>Eukaryota</taxon>
        <taxon>Sar</taxon>
        <taxon>Alveolata</taxon>
        <taxon>Dinophyceae</taxon>
        <taxon>Suessiales</taxon>
        <taxon>Symbiodiniaceae</taxon>
        <taxon>Durusdinium</taxon>
    </lineage>
</organism>
<evidence type="ECO:0000313" key="3">
    <source>
        <dbReference type="Proteomes" id="UP001642464"/>
    </source>
</evidence>
<keyword evidence="3" id="KW-1185">Reference proteome</keyword>
<reference evidence="2 3" key="1">
    <citation type="submission" date="2024-02" db="EMBL/GenBank/DDBJ databases">
        <authorList>
            <person name="Chen Y."/>
            <person name="Shah S."/>
            <person name="Dougan E. K."/>
            <person name="Thang M."/>
            <person name="Chan C."/>
        </authorList>
    </citation>
    <scope>NUCLEOTIDE SEQUENCE [LARGE SCALE GENOMIC DNA]</scope>
</reference>